<dbReference type="GO" id="GO:0016787">
    <property type="term" value="F:hydrolase activity"/>
    <property type="evidence" value="ECO:0007669"/>
    <property type="project" value="UniProtKB-KW"/>
</dbReference>
<dbReference type="SUPFAM" id="SSF53474">
    <property type="entry name" value="alpha/beta-Hydrolases"/>
    <property type="match status" value="1"/>
</dbReference>
<name>A0A9X3D4T7_9ACTN</name>
<evidence type="ECO:0000313" key="4">
    <source>
        <dbReference type="Proteomes" id="UP001143347"/>
    </source>
</evidence>
<proteinExistence type="predicted"/>
<keyword evidence="1 3" id="KW-0378">Hydrolase</keyword>
<feature type="domain" description="AB hydrolase-1" evidence="2">
    <location>
        <begin position="30"/>
        <end position="280"/>
    </location>
</feature>
<comment type="caution">
    <text evidence="3">The sequence shown here is derived from an EMBL/GenBank/DDBJ whole genome shotgun (WGS) entry which is preliminary data.</text>
</comment>
<dbReference type="Proteomes" id="UP001143347">
    <property type="component" value="Unassembled WGS sequence"/>
</dbReference>
<dbReference type="PANTHER" id="PTHR43329">
    <property type="entry name" value="EPOXIDE HYDROLASE"/>
    <property type="match status" value="1"/>
</dbReference>
<protein>
    <submittedName>
        <fullName evidence="3">Alpha/beta hydrolase</fullName>
    </submittedName>
</protein>
<evidence type="ECO:0000313" key="3">
    <source>
        <dbReference type="EMBL" id="MCX2963622.1"/>
    </source>
</evidence>
<dbReference type="InterPro" id="IPR000073">
    <property type="entry name" value="AB_hydrolase_1"/>
</dbReference>
<dbReference type="Gene3D" id="3.40.50.1820">
    <property type="entry name" value="alpha/beta hydrolase"/>
    <property type="match status" value="1"/>
</dbReference>
<sequence>MTAPDRLDVDLGHLRLHALTWGDPSAPLAICLHGFPDSAWTWRHLGPALAEVGYRVVAPFTRGYSPSEVPADGDYHVAALAYDALELHRALDGDDRAVLIGHDWGAMTVHAIAARADHPFRRLIALAVPPIAAIRERSVGARLRLLPGQLAKSWYIGFNQIPVLPERVLGRMIPMLWRRWGPAPDAADVDNALAALPSTAHRTAALGYYRAPLRARVAPRYADDSTAWLRLPISPMMYLHGAADGCMHSGFVKGLAEVLPAGSVVTQIHGAGHFLQLDAPDVVGQHVLEYLEG</sequence>
<dbReference type="RefSeq" id="WP_266060700.1">
    <property type="nucleotide sequence ID" value="NZ_JAPKFM010000004.1"/>
</dbReference>
<keyword evidence="4" id="KW-1185">Reference proteome</keyword>
<dbReference type="InterPro" id="IPR029058">
    <property type="entry name" value="AB_hydrolase_fold"/>
</dbReference>
<organism evidence="3 4">
    <name type="scientific">Gordonia aquimaris</name>
    <dbReference type="NCBI Taxonomy" id="2984863"/>
    <lineage>
        <taxon>Bacteria</taxon>
        <taxon>Bacillati</taxon>
        <taxon>Actinomycetota</taxon>
        <taxon>Actinomycetes</taxon>
        <taxon>Mycobacteriales</taxon>
        <taxon>Gordoniaceae</taxon>
        <taxon>Gordonia</taxon>
    </lineage>
</organism>
<dbReference type="InterPro" id="IPR000639">
    <property type="entry name" value="Epox_hydrolase-like"/>
</dbReference>
<reference evidence="3" key="1">
    <citation type="submission" date="2022-10" db="EMBL/GenBank/DDBJ databases">
        <title>WGS of marine actinomycetes from Thailand.</title>
        <authorList>
            <person name="Thawai C."/>
        </authorList>
    </citation>
    <scope>NUCLEOTIDE SEQUENCE</scope>
    <source>
        <strain evidence="3">SW21</strain>
    </source>
</reference>
<dbReference type="EMBL" id="JAPKFM010000004">
    <property type="protein sequence ID" value="MCX2963622.1"/>
    <property type="molecule type" value="Genomic_DNA"/>
</dbReference>
<accession>A0A9X3D4T7</accession>
<dbReference type="Pfam" id="PF00561">
    <property type="entry name" value="Abhydrolase_1"/>
    <property type="match status" value="1"/>
</dbReference>
<gene>
    <name evidence="3" type="ORF">OSB52_05880</name>
</gene>
<dbReference type="PRINTS" id="PR00412">
    <property type="entry name" value="EPOXHYDRLASE"/>
</dbReference>
<evidence type="ECO:0000259" key="2">
    <source>
        <dbReference type="Pfam" id="PF00561"/>
    </source>
</evidence>
<evidence type="ECO:0000256" key="1">
    <source>
        <dbReference type="ARBA" id="ARBA00022801"/>
    </source>
</evidence>
<dbReference type="AlphaFoldDB" id="A0A9X3D4T7"/>